<dbReference type="PANTHER" id="PTHR21621">
    <property type="entry name" value="RIBOSOMAL PROTEIN S6 MODIFICATION PROTEIN"/>
    <property type="match status" value="1"/>
</dbReference>
<dbReference type="InterPro" id="IPR011761">
    <property type="entry name" value="ATP-grasp"/>
</dbReference>
<evidence type="ECO:0000313" key="3">
    <source>
        <dbReference type="EMBL" id="KIL40196.1"/>
    </source>
</evidence>
<accession>A0ABR5AGP0</accession>
<name>A0ABR5AGP0_9BACL</name>
<feature type="domain" description="ATP-grasp" evidence="2">
    <location>
        <begin position="13"/>
        <end position="248"/>
    </location>
</feature>
<gene>
    <name evidence="3" type="ORF">SD70_15385</name>
</gene>
<dbReference type="Pfam" id="PF14398">
    <property type="entry name" value="ATPgrasp_YheCD"/>
    <property type="match status" value="1"/>
</dbReference>
<proteinExistence type="predicted"/>
<keyword evidence="4" id="KW-1185">Reference proteome</keyword>
<dbReference type="RefSeq" id="WP_041048405.1">
    <property type="nucleotide sequence ID" value="NZ_JXAK01000025.1"/>
</dbReference>
<dbReference type="InterPro" id="IPR026838">
    <property type="entry name" value="YheC/D"/>
</dbReference>
<dbReference type="EMBL" id="JXAK01000025">
    <property type="protein sequence ID" value="KIL40196.1"/>
    <property type="molecule type" value="Genomic_DNA"/>
</dbReference>
<dbReference type="PROSITE" id="PS50975">
    <property type="entry name" value="ATP_GRASP"/>
    <property type="match status" value="1"/>
</dbReference>
<dbReference type="Gene3D" id="3.30.470.20">
    <property type="entry name" value="ATP-grasp fold, B domain"/>
    <property type="match status" value="1"/>
</dbReference>
<sequence>MGVPLRRDKYRKYKILKNSGLLSQHVPQTGKLSKSSFYSYLGKYGDIILKPLEGGRGFGVIRVSAPSKDRSAYELHHENEKKSIKGKDKLYSKVQKIAGSRSYMVQRRIPLATINGRMFDLRVIVQRLSKSKPWKVTGKAVKVAGEGYIVTNIERSKGTVLQLKGALRKSSLNDKSVSSLVSNVEKVALSAASRLCKYLTKQRIFGFDMGLDENGKVWIIEANANPMLTHFKQLKNQTMYKRIIYYKKNAQ</sequence>
<evidence type="ECO:0000256" key="1">
    <source>
        <dbReference type="PROSITE-ProRule" id="PRU00409"/>
    </source>
</evidence>
<protein>
    <recommendedName>
        <fullName evidence="2">ATP-grasp domain-containing protein</fullName>
    </recommendedName>
</protein>
<reference evidence="3 4" key="1">
    <citation type="submission" date="2014-12" db="EMBL/GenBank/DDBJ databases">
        <title>Draft genome sequence of Paenibacillus kamchatkensis strain B-2647.</title>
        <authorList>
            <person name="Karlyshev A.V."/>
            <person name="Kudryashova E.B."/>
        </authorList>
    </citation>
    <scope>NUCLEOTIDE SEQUENCE [LARGE SCALE GENOMIC DNA]</scope>
    <source>
        <strain evidence="3 4">VKM B-2647</strain>
    </source>
</reference>
<dbReference type="PANTHER" id="PTHR21621:SF0">
    <property type="entry name" value="BETA-CITRYLGLUTAMATE SYNTHASE B-RELATED"/>
    <property type="match status" value="1"/>
</dbReference>
<evidence type="ECO:0000313" key="4">
    <source>
        <dbReference type="Proteomes" id="UP000031967"/>
    </source>
</evidence>
<organism evidence="3 4">
    <name type="scientific">Gordoniibacillus kamchatkensis</name>
    <dbReference type="NCBI Taxonomy" id="1590651"/>
    <lineage>
        <taxon>Bacteria</taxon>
        <taxon>Bacillati</taxon>
        <taxon>Bacillota</taxon>
        <taxon>Bacilli</taxon>
        <taxon>Bacillales</taxon>
        <taxon>Paenibacillaceae</taxon>
        <taxon>Gordoniibacillus</taxon>
    </lineage>
</organism>
<keyword evidence="1" id="KW-0067">ATP-binding</keyword>
<dbReference type="Proteomes" id="UP000031967">
    <property type="component" value="Unassembled WGS sequence"/>
</dbReference>
<keyword evidence="1" id="KW-0547">Nucleotide-binding</keyword>
<comment type="caution">
    <text evidence="3">The sequence shown here is derived from an EMBL/GenBank/DDBJ whole genome shotgun (WGS) entry which is preliminary data.</text>
</comment>
<dbReference type="SUPFAM" id="SSF56059">
    <property type="entry name" value="Glutathione synthetase ATP-binding domain-like"/>
    <property type="match status" value="1"/>
</dbReference>
<evidence type="ECO:0000259" key="2">
    <source>
        <dbReference type="PROSITE" id="PS50975"/>
    </source>
</evidence>